<dbReference type="InterPro" id="IPR010173">
    <property type="entry name" value="CRISPR-assoc_Csm5"/>
</dbReference>
<dbReference type="KEGG" id="tpi:TREPR_1097"/>
<dbReference type="PANTHER" id="PTHR38007:SF1">
    <property type="entry name" value="CRISPR SYSTEM CMS PROTEIN CSM5"/>
    <property type="match status" value="1"/>
</dbReference>
<dbReference type="InterPro" id="IPR005537">
    <property type="entry name" value="RAMP_III_fam"/>
</dbReference>
<evidence type="ECO:0000256" key="3">
    <source>
        <dbReference type="ARBA" id="ARBA00016113"/>
    </source>
</evidence>
<evidence type="ECO:0000256" key="2">
    <source>
        <dbReference type="ARBA" id="ARBA00006680"/>
    </source>
</evidence>
<name>F5YHA7_TREPZ</name>
<keyword evidence="9" id="KW-1185">Reference proteome</keyword>
<evidence type="ECO:0000256" key="6">
    <source>
        <dbReference type="ARBA" id="ARBA00031720"/>
    </source>
</evidence>
<dbReference type="Pfam" id="PF03787">
    <property type="entry name" value="RAMPs"/>
    <property type="match status" value="1"/>
</dbReference>
<keyword evidence="5" id="KW-0051">Antiviral defense</keyword>
<sequence length="386" mass="43785">MAKKTYSLVVTPLTGVHIGTGEKLNPLDYKLVKSSSGAANAKVVKDMYWKFSSDHILRRLIAGGANLTDFERASVDGNMGELRHFFHENCTVEDIDYLCDITEEFKRQYSRNLQNDPGENAAEVHQMYHPGGSKKPVIPGSSIKGSIRTGILNFRLASLEDNEYNALPHEKKDAALQKKLLRYSDEKSDPFRCISLEDCAFQAKDTQLVGVLKNIRYNRHHQTLDGLEKLQIQAEVIRGKFLGGVYSAETAISIDADLQDVQFPESAQRRGSPANITPISMQDLMEACNYFYLREFKKEYEHFYSESIEGTDLIVKLKQDLEEAVQGKNQFIIRVGRWSQVEFVTFEEEFRIPYNTKGSGGTRTVFDYNGQYVPMGWCSITAKENV</sequence>
<dbReference type="PANTHER" id="PTHR38007">
    <property type="entry name" value="CRISPR SYSTEM CMS PROTEIN CSM5"/>
    <property type="match status" value="1"/>
</dbReference>
<evidence type="ECO:0000256" key="5">
    <source>
        <dbReference type="ARBA" id="ARBA00023118"/>
    </source>
</evidence>
<dbReference type="GO" id="GO:0003723">
    <property type="term" value="F:RNA binding"/>
    <property type="evidence" value="ECO:0007669"/>
    <property type="project" value="UniProtKB-KW"/>
</dbReference>
<organism evidence="8 9">
    <name type="scientific">Treponema primitia (strain ATCC BAA-887 / DSM 12427 / ZAS-2)</name>
    <dbReference type="NCBI Taxonomy" id="545694"/>
    <lineage>
        <taxon>Bacteria</taxon>
        <taxon>Pseudomonadati</taxon>
        <taxon>Spirochaetota</taxon>
        <taxon>Spirochaetia</taxon>
        <taxon>Spirochaetales</taxon>
        <taxon>Treponemataceae</taxon>
        <taxon>Treponema</taxon>
    </lineage>
</organism>
<feature type="domain" description="CRISPR type III-associated protein" evidence="7">
    <location>
        <begin position="11"/>
        <end position="168"/>
    </location>
</feature>
<dbReference type="STRING" id="545694.TREPR_1097"/>
<dbReference type="HOGENOM" id="CLU_036878_2_0_12"/>
<dbReference type="AlphaFoldDB" id="F5YHA7"/>
<gene>
    <name evidence="8" type="ordered locus">TREPR_1097</name>
</gene>
<protein>
    <recommendedName>
        <fullName evidence="3">CRISPR system Cms protein Csm5</fullName>
    </recommendedName>
    <alternativeName>
        <fullName evidence="6">CRISPR type III A-associated protein Csm5</fullName>
    </alternativeName>
</protein>
<dbReference type="RefSeq" id="WP_015708974.1">
    <property type="nucleotide sequence ID" value="NC_015578.1"/>
</dbReference>
<evidence type="ECO:0000259" key="7">
    <source>
        <dbReference type="Pfam" id="PF03787"/>
    </source>
</evidence>
<comment type="function">
    <text evidence="1">This subunit might be involved in maturation of a crRNA intermediate to its mature form.</text>
</comment>
<dbReference type="GO" id="GO:0051607">
    <property type="term" value="P:defense response to virus"/>
    <property type="evidence" value="ECO:0007669"/>
    <property type="project" value="UniProtKB-KW"/>
</dbReference>
<evidence type="ECO:0000313" key="8">
    <source>
        <dbReference type="EMBL" id="AEF84818.1"/>
    </source>
</evidence>
<evidence type="ECO:0000313" key="9">
    <source>
        <dbReference type="Proteomes" id="UP000009223"/>
    </source>
</evidence>
<accession>F5YHA7</accession>
<evidence type="ECO:0000256" key="4">
    <source>
        <dbReference type="ARBA" id="ARBA00022884"/>
    </source>
</evidence>
<comment type="similarity">
    <text evidence="2">Belongs to the CRISPR-associated Csm5 family.</text>
</comment>
<evidence type="ECO:0000256" key="1">
    <source>
        <dbReference type="ARBA" id="ARBA00003088"/>
    </source>
</evidence>
<proteinExistence type="inferred from homology"/>
<reference evidence="8 9" key="2">
    <citation type="journal article" date="2011" name="ISME J.">
        <title>RNA-seq reveals cooperative metabolic interactions between two termite-gut spirochete species in co-culture.</title>
        <authorList>
            <person name="Rosenthal A.Z."/>
            <person name="Matson E.G."/>
            <person name="Eldar A."/>
            <person name="Leadbetter J.R."/>
        </authorList>
    </citation>
    <scope>NUCLEOTIDE SEQUENCE [LARGE SCALE GENOMIC DNA]</scope>
    <source>
        <strain evidence="9">ATCC BAA-887 / DSM 12427 / ZAS-2</strain>
    </source>
</reference>
<dbReference type="Proteomes" id="UP000009223">
    <property type="component" value="Chromosome"/>
</dbReference>
<dbReference type="EMBL" id="CP001843">
    <property type="protein sequence ID" value="AEF84818.1"/>
    <property type="molecule type" value="Genomic_DNA"/>
</dbReference>
<dbReference type="OrthoDB" id="24360at2"/>
<keyword evidence="4" id="KW-0694">RNA-binding</keyword>
<dbReference type="eggNOG" id="COG1332">
    <property type="taxonomic scope" value="Bacteria"/>
</dbReference>
<reference evidence="9" key="1">
    <citation type="submission" date="2009-12" db="EMBL/GenBank/DDBJ databases">
        <title>Complete sequence of Treponema primitia strain ZAS-2.</title>
        <authorList>
            <person name="Tetu S.G."/>
            <person name="Matson E."/>
            <person name="Ren Q."/>
            <person name="Seshadri R."/>
            <person name="Elbourne L."/>
            <person name="Hassan K.A."/>
            <person name="Durkin A."/>
            <person name="Radune D."/>
            <person name="Mohamoud Y."/>
            <person name="Shay R."/>
            <person name="Jin S."/>
            <person name="Zhang X."/>
            <person name="Lucey K."/>
            <person name="Ballor N.R."/>
            <person name="Ottesen E."/>
            <person name="Rosenthal R."/>
            <person name="Allen A."/>
            <person name="Leadbetter J.R."/>
            <person name="Paulsen I.T."/>
        </authorList>
    </citation>
    <scope>NUCLEOTIDE SEQUENCE [LARGE SCALE GENOMIC DNA]</scope>
    <source>
        <strain evidence="9">ATCC BAA-887 / DSM 12427 / ZAS-2</strain>
    </source>
</reference>